<dbReference type="AlphaFoldDB" id="A0A2V1ZX91"/>
<protein>
    <submittedName>
        <fullName evidence="1">Uncharacterized protein</fullName>
    </submittedName>
</protein>
<reference evidence="1 2" key="1">
    <citation type="submission" date="2018-05" db="EMBL/GenBank/DDBJ databases">
        <title>Genomic Encyclopedia of Type Strains, Phase IV (KMG-IV): sequencing the most valuable type-strain genomes for metagenomic binning, comparative biology and taxonomic classification.</title>
        <authorList>
            <person name="Goeker M."/>
        </authorList>
    </citation>
    <scope>NUCLEOTIDE SEQUENCE [LARGE SCALE GENOMIC DNA]</scope>
    <source>
        <strain evidence="1 2">DSM 7229</strain>
    </source>
</reference>
<dbReference type="Proteomes" id="UP000245655">
    <property type="component" value="Unassembled WGS sequence"/>
</dbReference>
<accession>A0A2V1ZX91</accession>
<dbReference type="EMBL" id="QGGM01000005">
    <property type="protein sequence ID" value="PWK13277.1"/>
    <property type="molecule type" value="Genomic_DNA"/>
</dbReference>
<evidence type="ECO:0000313" key="2">
    <source>
        <dbReference type="Proteomes" id="UP000245655"/>
    </source>
</evidence>
<evidence type="ECO:0000313" key="1">
    <source>
        <dbReference type="EMBL" id="PWK13277.1"/>
    </source>
</evidence>
<name>A0A2V1ZX91_PSYIM</name>
<sequence>MSNNEGKDTNDSQRSLSLHHYFSQLLSTYV</sequence>
<gene>
    <name evidence="1" type="ORF">C8D84_10590</name>
</gene>
<keyword evidence="2" id="KW-1185">Reference proteome</keyword>
<comment type="caution">
    <text evidence="1">The sequence shown here is derived from an EMBL/GenBank/DDBJ whole genome shotgun (WGS) entry which is preliminary data.</text>
</comment>
<organism evidence="1 2">
    <name type="scientific">Psychrobacter immobilis</name>
    <dbReference type="NCBI Taxonomy" id="498"/>
    <lineage>
        <taxon>Bacteria</taxon>
        <taxon>Pseudomonadati</taxon>
        <taxon>Pseudomonadota</taxon>
        <taxon>Gammaproteobacteria</taxon>
        <taxon>Moraxellales</taxon>
        <taxon>Moraxellaceae</taxon>
        <taxon>Psychrobacter</taxon>
    </lineage>
</organism>
<proteinExistence type="predicted"/>